<dbReference type="Proteomes" id="UP000824120">
    <property type="component" value="Chromosome 2"/>
</dbReference>
<evidence type="ECO:0000256" key="1">
    <source>
        <dbReference type="SAM" id="MobiDB-lite"/>
    </source>
</evidence>
<evidence type="ECO:0000313" key="3">
    <source>
        <dbReference type="Proteomes" id="UP000824120"/>
    </source>
</evidence>
<dbReference type="EMBL" id="JACXVP010000002">
    <property type="protein sequence ID" value="KAG5620227.1"/>
    <property type="molecule type" value="Genomic_DNA"/>
</dbReference>
<comment type="caution">
    <text evidence="2">The sequence shown here is derived from an EMBL/GenBank/DDBJ whole genome shotgun (WGS) entry which is preliminary data.</text>
</comment>
<sequence length="83" mass="9680">MAWIDWQCLQCIVRFLRSMSSCFSSRKRKEEIATTKEVENKSDVCRGLKDEPDKESKGDDEHNESDMASGLIRNSCIYLNFRL</sequence>
<protein>
    <submittedName>
        <fullName evidence="2">Uncharacterized protein</fullName>
    </submittedName>
</protein>
<accession>A0A9J6A7G2</accession>
<gene>
    <name evidence="2" type="ORF">H5410_005445</name>
</gene>
<organism evidence="2 3">
    <name type="scientific">Solanum commersonii</name>
    <name type="common">Commerson's wild potato</name>
    <name type="synonym">Commerson's nightshade</name>
    <dbReference type="NCBI Taxonomy" id="4109"/>
    <lineage>
        <taxon>Eukaryota</taxon>
        <taxon>Viridiplantae</taxon>
        <taxon>Streptophyta</taxon>
        <taxon>Embryophyta</taxon>
        <taxon>Tracheophyta</taxon>
        <taxon>Spermatophyta</taxon>
        <taxon>Magnoliopsida</taxon>
        <taxon>eudicotyledons</taxon>
        <taxon>Gunneridae</taxon>
        <taxon>Pentapetalae</taxon>
        <taxon>asterids</taxon>
        <taxon>lamiids</taxon>
        <taxon>Solanales</taxon>
        <taxon>Solanaceae</taxon>
        <taxon>Solanoideae</taxon>
        <taxon>Solaneae</taxon>
        <taxon>Solanum</taxon>
    </lineage>
</organism>
<reference evidence="2 3" key="1">
    <citation type="submission" date="2020-09" db="EMBL/GenBank/DDBJ databases">
        <title>De no assembly of potato wild relative species, Solanum commersonii.</title>
        <authorList>
            <person name="Cho K."/>
        </authorList>
    </citation>
    <scope>NUCLEOTIDE SEQUENCE [LARGE SCALE GENOMIC DNA]</scope>
    <source>
        <strain evidence="2">LZ3.2</strain>
        <tissue evidence="2">Leaf</tissue>
    </source>
</reference>
<keyword evidence="3" id="KW-1185">Reference proteome</keyword>
<feature type="compositionally biased region" description="Basic and acidic residues" evidence="1">
    <location>
        <begin position="44"/>
        <end position="60"/>
    </location>
</feature>
<dbReference type="AlphaFoldDB" id="A0A9J6A7G2"/>
<name>A0A9J6A7G2_SOLCO</name>
<evidence type="ECO:0000313" key="2">
    <source>
        <dbReference type="EMBL" id="KAG5620227.1"/>
    </source>
</evidence>
<feature type="region of interest" description="Disordered" evidence="1">
    <location>
        <begin position="44"/>
        <end position="66"/>
    </location>
</feature>
<proteinExistence type="predicted"/>